<dbReference type="Proteomes" id="UP000033540">
    <property type="component" value="Unassembled WGS sequence"/>
</dbReference>
<keyword evidence="3" id="KW-0326">Glycosidase</keyword>
<dbReference type="EMBL" id="JZEE01000603">
    <property type="protein sequence ID" value="KJK62682.1"/>
    <property type="molecule type" value="Genomic_DNA"/>
</dbReference>
<comment type="similarity">
    <text evidence="1">Belongs to the glycosyl hydrolase 5 (cellulase A) family.</text>
</comment>
<dbReference type="GO" id="GO:1904462">
    <property type="term" value="P:ergosteryl 3-beta-D-glucoside catabolic process"/>
    <property type="evidence" value="ECO:0007669"/>
    <property type="project" value="TreeGrafter"/>
</dbReference>
<dbReference type="OrthoDB" id="9971853at2759"/>
<reference evidence="5 6" key="1">
    <citation type="submission" date="2015-02" db="EMBL/GenBank/DDBJ databases">
        <title>Draft genome sequence of Aspergillus parasiticus SU-1.</title>
        <authorList>
            <person name="Yu J."/>
            <person name="Fedorova N."/>
            <person name="Yin Y."/>
            <person name="Losada L."/>
            <person name="Zafar N."/>
            <person name="Taujale R."/>
            <person name="Ehrlich K.C."/>
            <person name="Bhatnagar D."/>
            <person name="Cleveland T.E."/>
            <person name="Bennett J.W."/>
            <person name="Nierman W.C."/>
        </authorList>
    </citation>
    <scope>NUCLEOTIDE SEQUENCE [LARGE SCALE GENOMIC DNA]</scope>
    <source>
        <strain evidence="6">ATCC 56775 / NRRL 5862 / SRRC 143 / SU-1</strain>
    </source>
</reference>
<gene>
    <name evidence="5" type="ORF">P875_00034445</name>
</gene>
<sequence length="253" mass="28427">MIFTEIGIPYDMDDKHAYKTGDYSSQISAMDANHFALEGSTANGFTLWLYTTQNNHEWGDNWNGEDLSIYSLDDPELPSAFSESQSNMEDEHVGPSNLKDALRPASITSQLSSLQLSKDQTGFRAAEAYIRPSPIFTNGSLTHHGFDLRNCTFTMSLVAKEKAVRGDQPTEIYLPDFHFPDIQSVVSVSSGEWTIDHAEIDSVKIQRLRWWHPEGKQDIKIQGVKRKPGDLTKVSGEDLTYLEQCQRGACTIM</sequence>
<dbReference type="GO" id="GO:0050295">
    <property type="term" value="F:steryl-beta-glucosidase activity"/>
    <property type="evidence" value="ECO:0007669"/>
    <property type="project" value="TreeGrafter"/>
</dbReference>
<dbReference type="Pfam" id="PF18564">
    <property type="entry name" value="Glyco_hydro_5_C"/>
    <property type="match status" value="1"/>
</dbReference>
<dbReference type="PANTHER" id="PTHR31308:SF5">
    <property type="entry name" value="ERGOSTERYL-BETA-GLUCOSIDASE"/>
    <property type="match status" value="1"/>
</dbReference>
<dbReference type="InterPro" id="IPR013780">
    <property type="entry name" value="Glyco_hydro_b"/>
</dbReference>
<accession>A0A0F0I7N2</accession>
<dbReference type="AlphaFoldDB" id="A0A0F0I7N2"/>
<proteinExistence type="inferred from homology"/>
<evidence type="ECO:0000256" key="2">
    <source>
        <dbReference type="ARBA" id="ARBA00022801"/>
    </source>
</evidence>
<organism evidence="5 6">
    <name type="scientific">Aspergillus parasiticus (strain ATCC 56775 / NRRL 5862 / SRRC 143 / SU-1)</name>
    <dbReference type="NCBI Taxonomy" id="1403190"/>
    <lineage>
        <taxon>Eukaryota</taxon>
        <taxon>Fungi</taxon>
        <taxon>Dikarya</taxon>
        <taxon>Ascomycota</taxon>
        <taxon>Pezizomycotina</taxon>
        <taxon>Eurotiomycetes</taxon>
        <taxon>Eurotiomycetidae</taxon>
        <taxon>Eurotiales</taxon>
        <taxon>Aspergillaceae</taxon>
        <taxon>Aspergillus</taxon>
        <taxon>Aspergillus subgen. Circumdati</taxon>
    </lineage>
</organism>
<evidence type="ECO:0000256" key="3">
    <source>
        <dbReference type="ARBA" id="ARBA00023295"/>
    </source>
</evidence>
<dbReference type="Gene3D" id="2.60.40.1180">
    <property type="entry name" value="Golgi alpha-mannosidase II"/>
    <property type="match status" value="1"/>
</dbReference>
<keyword evidence="2" id="KW-0378">Hydrolase</keyword>
<protein>
    <recommendedName>
        <fullName evidence="4">Glycoside hydrolase family 5 C-terminal domain-containing protein</fullName>
    </recommendedName>
</protein>
<dbReference type="PANTHER" id="PTHR31308">
    <property type="match status" value="1"/>
</dbReference>
<name>A0A0F0I7N2_ASPPU</name>
<feature type="domain" description="Glycoside hydrolase family 5 C-terminal" evidence="4">
    <location>
        <begin position="131"/>
        <end position="221"/>
    </location>
</feature>
<dbReference type="InterPro" id="IPR041036">
    <property type="entry name" value="GH5_C"/>
</dbReference>
<dbReference type="STRING" id="1403190.A0A0F0I7N2"/>
<dbReference type="InterPro" id="IPR052066">
    <property type="entry name" value="Glycosphingolipid_Hydrolases"/>
</dbReference>
<evidence type="ECO:0000256" key="1">
    <source>
        <dbReference type="ARBA" id="ARBA00005641"/>
    </source>
</evidence>
<evidence type="ECO:0000313" key="5">
    <source>
        <dbReference type="EMBL" id="KJK62682.1"/>
    </source>
</evidence>
<evidence type="ECO:0000313" key="6">
    <source>
        <dbReference type="Proteomes" id="UP000033540"/>
    </source>
</evidence>
<comment type="caution">
    <text evidence="5">The sequence shown here is derived from an EMBL/GenBank/DDBJ whole genome shotgun (WGS) entry which is preliminary data.</text>
</comment>
<evidence type="ECO:0000259" key="4">
    <source>
        <dbReference type="Pfam" id="PF18564"/>
    </source>
</evidence>